<evidence type="ECO:0000256" key="1">
    <source>
        <dbReference type="SAM" id="MobiDB-lite"/>
    </source>
</evidence>
<name>A0ABP6KE65_9ACTN</name>
<evidence type="ECO:0000313" key="2">
    <source>
        <dbReference type="EMBL" id="GAA3004690.1"/>
    </source>
</evidence>
<gene>
    <name evidence="2" type="ORF">GCM10017559_27920</name>
</gene>
<protein>
    <recommendedName>
        <fullName evidence="4">SprT-like domain-containing protein</fullName>
    </recommendedName>
</protein>
<comment type="caution">
    <text evidence="2">The sequence shown here is derived from an EMBL/GenBank/DDBJ whole genome shotgun (WGS) entry which is preliminary data.</text>
</comment>
<dbReference type="EMBL" id="BAAAWD010000007">
    <property type="protein sequence ID" value="GAA3004690.1"/>
    <property type="molecule type" value="Genomic_DNA"/>
</dbReference>
<feature type="region of interest" description="Disordered" evidence="1">
    <location>
        <begin position="214"/>
        <end position="257"/>
    </location>
</feature>
<feature type="compositionally biased region" description="Polar residues" evidence="1">
    <location>
        <begin position="227"/>
        <end position="237"/>
    </location>
</feature>
<evidence type="ECO:0008006" key="4">
    <source>
        <dbReference type="Google" id="ProtNLM"/>
    </source>
</evidence>
<dbReference type="RefSeq" id="WP_344893927.1">
    <property type="nucleotide sequence ID" value="NZ_BAAAWD010000007.1"/>
</dbReference>
<sequence length="300" mass="32219">METPVPAEPVRERETAREPVHAPETGCGCEPAAGPRTGHGTGHGPAGEPDVPHEREPEREHGSHIITVLEGAWATVRARHPDVPRVVMITGQGRDGRWMNWGHFGPDTWTAQSGSSPELFASGELIGLGGRHVMQALLHEAAHALAHVRGVKETSNGYRYHNKRFVRLAAELGLAGPDRPAPITGYSDCTITDATAESYRAQIDALDAERLPYLDSPQRARLRPSESDQGTEGTATAASLPVSGDAPQEVPGREARGRDGTRFAVTCCCMPARRLQVTPAVWERGSIVCGTCGEEFAPPE</sequence>
<evidence type="ECO:0000313" key="3">
    <source>
        <dbReference type="Proteomes" id="UP001499930"/>
    </source>
</evidence>
<reference evidence="3" key="1">
    <citation type="journal article" date="2019" name="Int. J. Syst. Evol. Microbiol.">
        <title>The Global Catalogue of Microorganisms (GCM) 10K type strain sequencing project: providing services to taxonomists for standard genome sequencing and annotation.</title>
        <authorList>
            <consortium name="The Broad Institute Genomics Platform"/>
            <consortium name="The Broad Institute Genome Sequencing Center for Infectious Disease"/>
            <person name="Wu L."/>
            <person name="Ma J."/>
        </authorList>
    </citation>
    <scope>NUCLEOTIDE SEQUENCE [LARGE SCALE GENOMIC DNA]</scope>
    <source>
        <strain evidence="3">JCM 3106</strain>
    </source>
</reference>
<dbReference type="Proteomes" id="UP001499930">
    <property type="component" value="Unassembled WGS sequence"/>
</dbReference>
<feature type="compositionally biased region" description="Basic and acidic residues" evidence="1">
    <location>
        <begin position="50"/>
        <end position="61"/>
    </location>
</feature>
<feature type="compositionally biased region" description="Basic and acidic residues" evidence="1">
    <location>
        <begin position="9"/>
        <end position="21"/>
    </location>
</feature>
<keyword evidence="3" id="KW-1185">Reference proteome</keyword>
<proteinExistence type="predicted"/>
<feature type="region of interest" description="Disordered" evidence="1">
    <location>
        <begin position="1"/>
        <end position="61"/>
    </location>
</feature>
<accession>A0ABP6KE65</accession>
<organism evidence="2 3">
    <name type="scientific">Streptosporangium longisporum</name>
    <dbReference type="NCBI Taxonomy" id="46187"/>
    <lineage>
        <taxon>Bacteria</taxon>
        <taxon>Bacillati</taxon>
        <taxon>Actinomycetota</taxon>
        <taxon>Actinomycetes</taxon>
        <taxon>Streptosporangiales</taxon>
        <taxon>Streptosporangiaceae</taxon>
        <taxon>Streptosporangium</taxon>
    </lineage>
</organism>